<dbReference type="EMBL" id="LM676436">
    <property type="protein sequence ID" value="CEP27370.1"/>
    <property type="molecule type" value="Genomic_DNA"/>
</dbReference>
<organism evidence="2">
    <name type="scientific">Propionibacterium freudenreichii subsp. freudenreichii</name>
    <dbReference type="NCBI Taxonomy" id="66712"/>
    <lineage>
        <taxon>Bacteria</taxon>
        <taxon>Bacillati</taxon>
        <taxon>Actinomycetota</taxon>
        <taxon>Actinomycetes</taxon>
        <taxon>Propionibacteriales</taxon>
        <taxon>Propionibacteriaceae</taxon>
        <taxon>Propionibacterium</taxon>
    </lineage>
</organism>
<evidence type="ECO:0000313" key="2">
    <source>
        <dbReference type="EMBL" id="CEP27370.1"/>
    </source>
</evidence>
<reference evidence="2" key="1">
    <citation type="submission" date="2014-08" db="EMBL/GenBank/DDBJ databases">
        <authorList>
            <person name="Falentin Helene"/>
        </authorList>
    </citation>
    <scope>NUCLEOTIDE SEQUENCE</scope>
</reference>
<name>A0A0B7NTX4_PROFF</name>
<evidence type="ECO:0000256" key="1">
    <source>
        <dbReference type="SAM" id="MobiDB-lite"/>
    </source>
</evidence>
<sequence>MKRCLTMAVPHRGQGCPSRP</sequence>
<proteinExistence type="predicted"/>
<accession>A0A0B7NTX4</accession>
<protein>
    <submittedName>
        <fullName evidence="2">Uncharacterized protein</fullName>
    </submittedName>
</protein>
<feature type="region of interest" description="Disordered" evidence="1">
    <location>
        <begin position="1"/>
        <end position="20"/>
    </location>
</feature>
<dbReference type="AlphaFoldDB" id="A0A0B7NTX4"/>
<gene>
    <name evidence="2" type="ORF">PFCIRM138_01245</name>
</gene>